<keyword evidence="3" id="KW-1185">Reference proteome</keyword>
<dbReference type="AlphaFoldDB" id="A0A2P5HG97"/>
<dbReference type="InParanoid" id="A0A2P5HG97"/>
<dbReference type="Proteomes" id="UP000094444">
    <property type="component" value="Unassembled WGS sequence"/>
</dbReference>
<dbReference type="Pfam" id="PF07173">
    <property type="entry name" value="GRDP-like"/>
    <property type="match status" value="1"/>
</dbReference>
<evidence type="ECO:0000256" key="1">
    <source>
        <dbReference type="SAM" id="MobiDB-lite"/>
    </source>
</evidence>
<dbReference type="InterPro" id="IPR009836">
    <property type="entry name" value="GRDP-like"/>
</dbReference>
<sequence length="378" mass="42129">MSSTTVPTQIDINDSSQSGFENDSTSTEKALRLPNKFELLTHLKLVDAIISLKDAVVEYGEMNGMEPGKAWNQFCRSAAAKFLKWSENVDVSKTSIPTPSLDILMIWQAYMLNTEGYVQFQNEAFRGRMAGKGIDWQDLRGKLDFDYDGMADILEAWDASPDTDTTKPKSLPTPTNFDMVAAVQRQLKFAEKAWNADWRRPEIIFDFLDSAIAKYKEFFTLIAENPGVGIAPTLAIDLVWHTHQLSPKRYRNYCLHVTNGRFVHHDDNLDESTLGEASRNAEVLYFSKYRVPYKNFRSSADKTRPMCFADPNSQTKRARKDGGLIGATEAPSCSSYCGSACSSACSSGCRAYCRGGLCVNQCRAACGYVCGACETKID</sequence>
<gene>
    <name evidence="2" type="ORF">DHEL01_v212329</name>
</gene>
<proteinExistence type="predicted"/>
<dbReference type="PANTHER" id="PTHR34365:SF7">
    <property type="entry name" value="GLYCINE-RICH DOMAIN-CONTAINING PROTEIN 1"/>
    <property type="match status" value="1"/>
</dbReference>
<protein>
    <submittedName>
        <fullName evidence="2">Uncharacterized protein</fullName>
    </submittedName>
</protein>
<feature type="region of interest" description="Disordered" evidence="1">
    <location>
        <begin position="1"/>
        <end position="25"/>
    </location>
</feature>
<comment type="caution">
    <text evidence="2">The sequence shown here is derived from an EMBL/GenBank/DDBJ whole genome shotgun (WGS) entry which is preliminary data.</text>
</comment>
<organism evidence="2 3">
    <name type="scientific">Diaporthe helianthi</name>
    <dbReference type="NCBI Taxonomy" id="158607"/>
    <lineage>
        <taxon>Eukaryota</taxon>
        <taxon>Fungi</taxon>
        <taxon>Dikarya</taxon>
        <taxon>Ascomycota</taxon>
        <taxon>Pezizomycotina</taxon>
        <taxon>Sordariomycetes</taxon>
        <taxon>Sordariomycetidae</taxon>
        <taxon>Diaporthales</taxon>
        <taxon>Diaporthaceae</taxon>
        <taxon>Diaporthe</taxon>
    </lineage>
</organism>
<reference evidence="2" key="1">
    <citation type="submission" date="2017-09" db="EMBL/GenBank/DDBJ databases">
        <title>Polyketide synthases of a Diaporthe helianthi virulent isolate.</title>
        <authorList>
            <person name="Baroncelli R."/>
        </authorList>
    </citation>
    <scope>NUCLEOTIDE SEQUENCE [LARGE SCALE GENOMIC DNA]</scope>
    <source>
        <strain evidence="2">7/96</strain>
    </source>
</reference>
<dbReference type="STRING" id="158607.A0A2P5HG97"/>
<dbReference type="OrthoDB" id="2684236at2759"/>
<dbReference type="EMBL" id="MAVT02002459">
    <property type="protein sequence ID" value="POS69276.1"/>
    <property type="molecule type" value="Genomic_DNA"/>
</dbReference>
<evidence type="ECO:0000313" key="3">
    <source>
        <dbReference type="Proteomes" id="UP000094444"/>
    </source>
</evidence>
<name>A0A2P5HG97_DIAHE</name>
<dbReference type="PANTHER" id="PTHR34365">
    <property type="entry name" value="ENOLASE (DUF1399)"/>
    <property type="match status" value="1"/>
</dbReference>
<accession>A0A2P5HG97</accession>
<evidence type="ECO:0000313" key="2">
    <source>
        <dbReference type="EMBL" id="POS69276.1"/>
    </source>
</evidence>